<dbReference type="EMBL" id="LAZR01000391">
    <property type="protein sequence ID" value="KKN71025.1"/>
    <property type="molecule type" value="Genomic_DNA"/>
</dbReference>
<dbReference type="AlphaFoldDB" id="A0A0F9SPS5"/>
<gene>
    <name evidence="1" type="ORF">LCGC14_0424420</name>
</gene>
<protein>
    <submittedName>
        <fullName evidence="1">Uncharacterized protein</fullName>
    </submittedName>
</protein>
<organism evidence="1">
    <name type="scientific">marine sediment metagenome</name>
    <dbReference type="NCBI Taxonomy" id="412755"/>
    <lineage>
        <taxon>unclassified sequences</taxon>
        <taxon>metagenomes</taxon>
        <taxon>ecological metagenomes</taxon>
    </lineage>
</organism>
<sequence>MAGHSAERIGPKGKRDAVWACRLCGLRGPIGKMMKSDCPHPGAGTDGAVLAAVKGPK</sequence>
<proteinExistence type="predicted"/>
<evidence type="ECO:0000313" key="1">
    <source>
        <dbReference type="EMBL" id="KKN71025.1"/>
    </source>
</evidence>
<name>A0A0F9SPS5_9ZZZZ</name>
<comment type="caution">
    <text evidence="1">The sequence shown here is derived from an EMBL/GenBank/DDBJ whole genome shotgun (WGS) entry which is preliminary data.</text>
</comment>
<accession>A0A0F9SPS5</accession>
<reference evidence="1" key="1">
    <citation type="journal article" date="2015" name="Nature">
        <title>Complex archaea that bridge the gap between prokaryotes and eukaryotes.</title>
        <authorList>
            <person name="Spang A."/>
            <person name="Saw J.H."/>
            <person name="Jorgensen S.L."/>
            <person name="Zaremba-Niedzwiedzka K."/>
            <person name="Martijn J."/>
            <person name="Lind A.E."/>
            <person name="van Eijk R."/>
            <person name="Schleper C."/>
            <person name="Guy L."/>
            <person name="Ettema T.J."/>
        </authorList>
    </citation>
    <scope>NUCLEOTIDE SEQUENCE</scope>
</reference>